<sequence length="130" mass="14086">MELSRHLREHSKTVAGKEQLLLAAAARALEAVPRQLCDNAGLDATNLLNKLRQKHHQGGVWYGVDIQKEDIADNFASCVWEPAVVKTNAITAACEAVAQILSIDETIKNVKGQDQMPTAGGRGMGRPRMG</sequence>
<proteinExistence type="predicted"/>
<evidence type="ECO:0000313" key="1">
    <source>
        <dbReference type="EMBL" id="KAJ0169730.1"/>
    </source>
</evidence>
<evidence type="ECO:0000313" key="2">
    <source>
        <dbReference type="Proteomes" id="UP000824533"/>
    </source>
</evidence>
<reference evidence="1 2" key="1">
    <citation type="journal article" date="2021" name="Front. Genet.">
        <title>Chromosome-Level Genome Assembly Reveals Significant Gene Expansion in the Toll and IMD Signaling Pathways of Dendrolimus kikuchii.</title>
        <authorList>
            <person name="Zhou J."/>
            <person name="Wu P."/>
            <person name="Xiong Z."/>
            <person name="Liu N."/>
            <person name="Zhao N."/>
            <person name="Ji M."/>
            <person name="Qiu Y."/>
            <person name="Yang B."/>
        </authorList>
    </citation>
    <scope>NUCLEOTIDE SEQUENCE [LARGE SCALE GENOMIC DNA]</scope>
    <source>
        <strain evidence="1">Ann1</strain>
    </source>
</reference>
<gene>
    <name evidence="1" type="ORF">K1T71_014336</name>
</gene>
<comment type="caution">
    <text evidence="1">The sequence shown here is derived from an EMBL/GenBank/DDBJ whole genome shotgun (WGS) entry which is preliminary data.</text>
</comment>
<organism evidence="1 2">
    <name type="scientific">Dendrolimus kikuchii</name>
    <dbReference type="NCBI Taxonomy" id="765133"/>
    <lineage>
        <taxon>Eukaryota</taxon>
        <taxon>Metazoa</taxon>
        <taxon>Ecdysozoa</taxon>
        <taxon>Arthropoda</taxon>
        <taxon>Hexapoda</taxon>
        <taxon>Insecta</taxon>
        <taxon>Pterygota</taxon>
        <taxon>Neoptera</taxon>
        <taxon>Endopterygota</taxon>
        <taxon>Lepidoptera</taxon>
        <taxon>Glossata</taxon>
        <taxon>Ditrysia</taxon>
        <taxon>Bombycoidea</taxon>
        <taxon>Lasiocampidae</taxon>
        <taxon>Dendrolimus</taxon>
    </lineage>
</organism>
<dbReference type="EMBL" id="CM034415">
    <property type="protein sequence ID" value="KAJ0169730.1"/>
    <property type="molecule type" value="Genomic_DNA"/>
</dbReference>
<protein>
    <submittedName>
        <fullName evidence="1">Uncharacterized protein</fullName>
    </submittedName>
</protein>
<accession>A0ACC1CDB2</accession>
<keyword evidence="2" id="KW-1185">Reference proteome</keyword>
<name>A0ACC1CDB2_9NEOP</name>
<dbReference type="Proteomes" id="UP000824533">
    <property type="component" value="Linkage Group LG29"/>
</dbReference>